<comment type="caution">
    <text evidence="5">The sequence shown here is derived from an EMBL/GenBank/DDBJ whole genome shotgun (WGS) entry which is preliminary data.</text>
</comment>
<keyword evidence="3" id="KW-0143">Chaperone</keyword>
<keyword evidence="6" id="KW-1185">Reference proteome</keyword>
<dbReference type="Proteomes" id="UP000799536">
    <property type="component" value="Unassembled WGS sequence"/>
</dbReference>
<dbReference type="InterPro" id="IPR013892">
    <property type="entry name" value="Cyt_c_biogenesis_Cmc1-like"/>
</dbReference>
<dbReference type="PANTHER" id="PTHR22977:SF5">
    <property type="entry name" value="COX ASSEMBLY MITOCHONDRIAL PROTEIN HOMOLOG"/>
    <property type="match status" value="1"/>
</dbReference>
<protein>
    <recommendedName>
        <fullName evidence="3">COX assembly mitochondrial protein</fullName>
    </recommendedName>
</protein>
<comment type="similarity">
    <text evidence="1 3">Belongs to the CMC family.</text>
</comment>
<dbReference type="OrthoDB" id="6224010at2759"/>
<evidence type="ECO:0000313" key="5">
    <source>
        <dbReference type="EMBL" id="KAF2197814.1"/>
    </source>
</evidence>
<comment type="subcellular location">
    <subcellularLocation>
        <location evidence="3">Mitochondrion inner membrane</location>
    </subcellularLocation>
</comment>
<accession>A0A9P4MM25</accession>
<evidence type="ECO:0000313" key="6">
    <source>
        <dbReference type="Proteomes" id="UP000799536"/>
    </source>
</evidence>
<dbReference type="EMBL" id="ML994196">
    <property type="protein sequence ID" value="KAF2197814.1"/>
    <property type="molecule type" value="Genomic_DNA"/>
</dbReference>
<keyword evidence="3" id="KW-0472">Membrane</keyword>
<keyword evidence="3" id="KW-0999">Mitochondrion inner membrane</keyword>
<organism evidence="5 6">
    <name type="scientific">Delitschia confertaspora ATCC 74209</name>
    <dbReference type="NCBI Taxonomy" id="1513339"/>
    <lineage>
        <taxon>Eukaryota</taxon>
        <taxon>Fungi</taxon>
        <taxon>Dikarya</taxon>
        <taxon>Ascomycota</taxon>
        <taxon>Pezizomycotina</taxon>
        <taxon>Dothideomycetes</taxon>
        <taxon>Pleosporomycetidae</taxon>
        <taxon>Pleosporales</taxon>
        <taxon>Delitschiaceae</taxon>
        <taxon>Delitschia</taxon>
    </lineage>
</organism>
<evidence type="ECO:0000256" key="1">
    <source>
        <dbReference type="ARBA" id="ARBA00007347"/>
    </source>
</evidence>
<evidence type="ECO:0000256" key="3">
    <source>
        <dbReference type="RuleBase" id="RU364104"/>
    </source>
</evidence>
<keyword evidence="3" id="KW-0496">Mitochondrion</keyword>
<feature type="region of interest" description="Disordered" evidence="4">
    <location>
        <begin position="148"/>
        <end position="169"/>
    </location>
</feature>
<proteinExistence type="inferred from homology"/>
<reference evidence="5" key="1">
    <citation type="journal article" date="2020" name="Stud. Mycol.">
        <title>101 Dothideomycetes genomes: a test case for predicting lifestyles and emergence of pathogens.</title>
        <authorList>
            <person name="Haridas S."/>
            <person name="Albert R."/>
            <person name="Binder M."/>
            <person name="Bloem J."/>
            <person name="Labutti K."/>
            <person name="Salamov A."/>
            <person name="Andreopoulos B."/>
            <person name="Baker S."/>
            <person name="Barry K."/>
            <person name="Bills G."/>
            <person name="Bluhm B."/>
            <person name="Cannon C."/>
            <person name="Castanera R."/>
            <person name="Culley D."/>
            <person name="Daum C."/>
            <person name="Ezra D."/>
            <person name="Gonzalez J."/>
            <person name="Henrissat B."/>
            <person name="Kuo A."/>
            <person name="Liang C."/>
            <person name="Lipzen A."/>
            <person name="Lutzoni F."/>
            <person name="Magnuson J."/>
            <person name="Mondo S."/>
            <person name="Nolan M."/>
            <person name="Ohm R."/>
            <person name="Pangilinan J."/>
            <person name="Park H.-J."/>
            <person name="Ramirez L."/>
            <person name="Alfaro M."/>
            <person name="Sun H."/>
            <person name="Tritt A."/>
            <person name="Yoshinaga Y."/>
            <person name="Zwiers L.-H."/>
            <person name="Turgeon B."/>
            <person name="Goodwin S."/>
            <person name="Spatafora J."/>
            <person name="Crous P."/>
            <person name="Grigoriev I."/>
        </authorList>
    </citation>
    <scope>NUCLEOTIDE SEQUENCE</scope>
    <source>
        <strain evidence="5">ATCC 74209</strain>
    </source>
</reference>
<evidence type="ECO:0000256" key="4">
    <source>
        <dbReference type="SAM" id="MobiDB-lite"/>
    </source>
</evidence>
<name>A0A9P4MM25_9PLEO</name>
<keyword evidence="2" id="KW-1015">Disulfide bond</keyword>
<dbReference type="Pfam" id="PF08583">
    <property type="entry name" value="Cmc1"/>
    <property type="match status" value="1"/>
</dbReference>
<feature type="compositionally biased region" description="Basic and acidic residues" evidence="4">
    <location>
        <begin position="148"/>
        <end position="163"/>
    </location>
</feature>
<dbReference type="PANTHER" id="PTHR22977">
    <property type="entry name" value="COX ASSEMBLY MITOCHONDRIAL PROTEIN"/>
    <property type="match status" value="1"/>
</dbReference>
<comment type="function">
    <text evidence="3">Required for mitochondrial cytochrome c oxidase (COX) assembly and respiration.</text>
</comment>
<evidence type="ECO:0000256" key="2">
    <source>
        <dbReference type="ARBA" id="ARBA00023157"/>
    </source>
</evidence>
<dbReference type="GO" id="GO:0005743">
    <property type="term" value="C:mitochondrial inner membrane"/>
    <property type="evidence" value="ECO:0007669"/>
    <property type="project" value="UniProtKB-SubCell"/>
</dbReference>
<feature type="region of interest" description="Disordered" evidence="4">
    <location>
        <begin position="109"/>
        <end position="130"/>
    </location>
</feature>
<gene>
    <name evidence="5" type="ORF">GQ43DRAFT_483836</name>
</gene>
<sequence length="169" mass="19606">MAATTPTGASDVASKHADNYIVGDRIPTNPTPLSAPQEAQVRELYYRRVKDKCADEIKEFAACALNRTLSMVFACRPQKLAMNHCMLQYQNQESMDAARAEWFALAGERKRQREEHKRKQEEAKKKHHEWWGLDEQGRTVAMREAMERVEAEERERDLMERKGVKGRRS</sequence>
<dbReference type="AlphaFoldDB" id="A0A9P4MM25"/>